<evidence type="ECO:0000313" key="1">
    <source>
        <dbReference type="Proteomes" id="UP000813463"/>
    </source>
</evidence>
<protein>
    <recommendedName>
        <fullName evidence="3">Reverse transcriptase RNase H-like domain-containing protein</fullName>
    </recommendedName>
</protein>
<dbReference type="RefSeq" id="XP_021863090.2">
    <property type="nucleotide sequence ID" value="XM_022007398.2"/>
</dbReference>
<dbReference type="PANTHER" id="PTHR47266">
    <property type="entry name" value="ENDONUCLEASE-RELATED"/>
    <property type="match status" value="1"/>
</dbReference>
<proteinExistence type="predicted"/>
<evidence type="ECO:0000313" key="2">
    <source>
        <dbReference type="RefSeq" id="XP_021863090.2"/>
    </source>
</evidence>
<keyword evidence="1" id="KW-1185">Reference proteome</keyword>
<name>A0A9R0JAP8_SPIOL</name>
<dbReference type="GeneID" id="110801983"/>
<dbReference type="Proteomes" id="UP000813463">
    <property type="component" value="Chromosome 3"/>
</dbReference>
<accession>A0A9R0JAP8</accession>
<dbReference type="InterPro" id="IPR012337">
    <property type="entry name" value="RNaseH-like_sf"/>
</dbReference>
<evidence type="ECO:0008006" key="3">
    <source>
        <dbReference type="Google" id="ProtNLM"/>
    </source>
</evidence>
<reference evidence="1" key="1">
    <citation type="journal article" date="2021" name="Nat. Commun.">
        <title>Genomic analyses provide insights into spinach domestication and the genetic basis of agronomic traits.</title>
        <authorList>
            <person name="Cai X."/>
            <person name="Sun X."/>
            <person name="Xu C."/>
            <person name="Sun H."/>
            <person name="Wang X."/>
            <person name="Ge C."/>
            <person name="Zhang Z."/>
            <person name="Wang Q."/>
            <person name="Fei Z."/>
            <person name="Jiao C."/>
            <person name="Wang Q."/>
        </authorList>
    </citation>
    <scope>NUCLEOTIDE SEQUENCE [LARGE SCALE GENOMIC DNA]</scope>
    <source>
        <strain evidence="1">cv. Varoflay</strain>
    </source>
</reference>
<dbReference type="KEGG" id="soe:110801983"/>
<dbReference type="SUPFAM" id="SSF53098">
    <property type="entry name" value="Ribonuclease H-like"/>
    <property type="match status" value="1"/>
</dbReference>
<dbReference type="AlphaFoldDB" id="A0A9R0JAP8"/>
<gene>
    <name evidence="2" type="primary">LOC110801983</name>
</gene>
<dbReference type="InterPro" id="IPR036397">
    <property type="entry name" value="RNaseH_sf"/>
</dbReference>
<organism evidence="1 2">
    <name type="scientific">Spinacia oleracea</name>
    <name type="common">Spinach</name>
    <dbReference type="NCBI Taxonomy" id="3562"/>
    <lineage>
        <taxon>Eukaryota</taxon>
        <taxon>Viridiplantae</taxon>
        <taxon>Streptophyta</taxon>
        <taxon>Embryophyta</taxon>
        <taxon>Tracheophyta</taxon>
        <taxon>Spermatophyta</taxon>
        <taxon>Magnoliopsida</taxon>
        <taxon>eudicotyledons</taxon>
        <taxon>Gunneridae</taxon>
        <taxon>Pentapetalae</taxon>
        <taxon>Caryophyllales</taxon>
        <taxon>Chenopodiaceae</taxon>
        <taxon>Chenopodioideae</taxon>
        <taxon>Anserineae</taxon>
        <taxon>Spinacia</taxon>
    </lineage>
</organism>
<dbReference type="InterPro" id="IPR052160">
    <property type="entry name" value="Gypsy_RT_Integrase-like"/>
</dbReference>
<reference evidence="2" key="2">
    <citation type="submission" date="2025-08" db="UniProtKB">
        <authorList>
            <consortium name="RefSeq"/>
        </authorList>
    </citation>
    <scope>IDENTIFICATION</scope>
    <source>
        <tissue evidence="2">Leaf</tissue>
    </source>
</reference>
<dbReference type="Gene3D" id="3.30.420.10">
    <property type="entry name" value="Ribonuclease H-like superfamily/Ribonuclease H"/>
    <property type="match status" value="1"/>
</dbReference>
<sequence>MVCITKSVWHTTLACTSGQVEVTNREIKLILAKTVVKNRKDWSIKLDDALWAYMTAFKTPIGMTPYKVVYGKNSHLPVEIEHRAMWAIKTLNFKLTCAGERRLLDLHELEELRMNAYDSTSIYKARSKKYHDALIDKREFKEGDKVLLYNSRLKLFPESSTPVGAARLKW</sequence>